<proteinExistence type="predicted"/>
<dbReference type="GO" id="GO:0032259">
    <property type="term" value="P:methylation"/>
    <property type="evidence" value="ECO:0007669"/>
    <property type="project" value="UniProtKB-KW"/>
</dbReference>
<dbReference type="Pfam" id="PF05050">
    <property type="entry name" value="Methyltransf_21"/>
    <property type="match status" value="1"/>
</dbReference>
<protein>
    <submittedName>
        <fullName evidence="2">Methyltransferase</fullName>
    </submittedName>
</protein>
<reference evidence="2" key="1">
    <citation type="journal article" date="2009" name="Mol. Microbiol.">
        <title>Organization of the genes encoding the biosynthesis of actagardine and engineering of a variant generation system.</title>
        <authorList>
            <person name="Boakes S."/>
            <person name="Cortes J."/>
            <person name="Appleyard A.N."/>
            <person name="Rudd B.A.M."/>
            <person name="Dawson M.J."/>
        </authorList>
    </citation>
    <scope>NUCLEOTIDE SEQUENCE</scope>
    <source>
        <strain evidence="2">ATCC 31049</strain>
    </source>
</reference>
<dbReference type="Gene3D" id="3.40.50.150">
    <property type="entry name" value="Vaccinia Virus protein VP39"/>
    <property type="match status" value="1"/>
</dbReference>
<dbReference type="AlphaFoldDB" id="C4NFI9"/>
<dbReference type="EMBL" id="FJ547091">
    <property type="protein sequence ID" value="ACR33061.1"/>
    <property type="molecule type" value="Genomic_DNA"/>
</dbReference>
<dbReference type="NCBIfam" id="TIGR01444">
    <property type="entry name" value="fkbM_fam"/>
    <property type="match status" value="1"/>
</dbReference>
<dbReference type="InterPro" id="IPR006342">
    <property type="entry name" value="FkbM_mtfrase"/>
</dbReference>
<dbReference type="PANTHER" id="PTHR34203:SF15">
    <property type="entry name" value="SLL1173 PROTEIN"/>
    <property type="match status" value="1"/>
</dbReference>
<sequence>MAPLTRSLRYYYGDAGREAAMDAMYRRFVRPGDVVFDIGAHVGDRVACFRRLGARVVAVEPQPLCMRALRALYAHDDRVALVEAACGPAGGSVPLYINSANPTVSTNSVRFLTAATGSRGWENEVWDQQITVPAVTLDTLVQRFGLPAFIKIDVEGYEDAVLAGLSRGVRALSFEFTTIARDVARRCLDRAGELGFDGFDVSLGETMARTFGRWAARDEMLAHLAGLPHEANAGDVYAVSRSAGWPDRREDRR</sequence>
<feature type="domain" description="Methyltransferase FkbM" evidence="1">
    <location>
        <begin position="37"/>
        <end position="177"/>
    </location>
</feature>
<dbReference type="PANTHER" id="PTHR34203">
    <property type="entry name" value="METHYLTRANSFERASE, FKBM FAMILY PROTEIN"/>
    <property type="match status" value="1"/>
</dbReference>
<organism evidence="2">
    <name type="scientific">Actinoplanes garbadinensis</name>
    <dbReference type="NCBI Taxonomy" id="69485"/>
    <lineage>
        <taxon>Bacteria</taxon>
        <taxon>Bacillati</taxon>
        <taxon>Actinomycetota</taxon>
        <taxon>Actinomycetes</taxon>
        <taxon>Micromonosporales</taxon>
        <taxon>Micromonosporaceae</taxon>
        <taxon>Actinoplanes</taxon>
    </lineage>
</organism>
<name>C4NFI9_ACTGA</name>
<evidence type="ECO:0000259" key="1">
    <source>
        <dbReference type="Pfam" id="PF05050"/>
    </source>
</evidence>
<dbReference type="InterPro" id="IPR029063">
    <property type="entry name" value="SAM-dependent_MTases_sf"/>
</dbReference>
<accession>C4NFI9</accession>
<evidence type="ECO:0000313" key="2">
    <source>
        <dbReference type="EMBL" id="ACR33061.1"/>
    </source>
</evidence>
<dbReference type="GO" id="GO:0008168">
    <property type="term" value="F:methyltransferase activity"/>
    <property type="evidence" value="ECO:0007669"/>
    <property type="project" value="UniProtKB-KW"/>
</dbReference>
<keyword evidence="2" id="KW-0489">Methyltransferase</keyword>
<keyword evidence="2" id="KW-0808">Transferase</keyword>
<dbReference type="InterPro" id="IPR052514">
    <property type="entry name" value="SAM-dependent_MTase"/>
</dbReference>
<dbReference type="SUPFAM" id="SSF53335">
    <property type="entry name" value="S-adenosyl-L-methionine-dependent methyltransferases"/>
    <property type="match status" value="1"/>
</dbReference>